<evidence type="ECO:0000256" key="10">
    <source>
        <dbReference type="ARBA" id="ARBA00042775"/>
    </source>
</evidence>
<dbReference type="InterPro" id="IPR000297">
    <property type="entry name" value="PPIase_PpiC"/>
</dbReference>
<evidence type="ECO:0000259" key="13">
    <source>
        <dbReference type="PROSITE" id="PS50198"/>
    </source>
</evidence>
<keyword evidence="11" id="KW-0697">Rotamase</keyword>
<evidence type="ECO:0000256" key="12">
    <source>
        <dbReference type="SAM" id="Phobius"/>
    </source>
</evidence>
<evidence type="ECO:0000256" key="3">
    <source>
        <dbReference type="ARBA" id="ARBA00022519"/>
    </source>
</evidence>
<evidence type="ECO:0000256" key="1">
    <source>
        <dbReference type="ARBA" id="ARBA00004382"/>
    </source>
</evidence>
<protein>
    <recommendedName>
        <fullName evidence="9">Periplasmic chaperone PpiD</fullName>
    </recommendedName>
    <alternativeName>
        <fullName evidence="10">Periplasmic folding chaperone</fullName>
    </alternativeName>
</protein>
<keyword evidence="3" id="KW-0997">Cell inner membrane</keyword>
<sequence length="635" mass="69886">MLERIREGSQGIIAKSILGLVILTFALAGVGSYLSKPAEVNVAEVNGEKISRADFDQAFQNERSRLQQQFGEMYATLAADSAYMNNFRSEVLERLIDETLQKQFAAELGLRVSDDQVREAIRGMTEFQVDGQFNNDRYQALLRQAGYQPDQFRELMREQMSRNQLLIGLLSSEFATVKDMQLLAKLQQQSRDIEFVRIAAADFAAKVELTEQMLQDYYTTNLQQFETEQKVAVNYVEVSAAALASDTEVTEQQVADYYQANKARYTRDERRQVAHIMLEAEEDDAEVAAKAEAILQQLKAGADFAQLAKAESADTFSAENGGVLDWLAAGDVDPEFERVAFGMKEAGELSPVVRSAYGYHIIKLVTLEPAQVQELADVSADIANSIKQDAATAKFYEVQQRLAEVSFEVPDTLEDAAAAVDAKVISTPLFSRNEATAPLSAPAVMSKIFDSGFIKERLNSEVIELDNQRAIVVRVTDYQPKRTQSLEEVKAQVEAAVRAEQSSLLAKAKGEEILAGAAQSSLKAQAEQASLTLEQSVDTPRFGGTLDGQIRAKAFAMPRPADKPAIELATLANGDTALVSVLAVKDAEVTMVPEPAQLERLAEQQAEQHYRAVIAALKAKADISRNLREAVTDTQ</sequence>
<dbReference type="Pfam" id="PF13624">
    <property type="entry name" value="SurA_N_3"/>
    <property type="match status" value="1"/>
</dbReference>
<reference evidence="15" key="1">
    <citation type="submission" date="2016-10" db="EMBL/GenBank/DDBJ databases">
        <authorList>
            <person name="Varghese N."/>
            <person name="Submissions S."/>
        </authorList>
    </citation>
    <scope>NUCLEOTIDE SEQUENCE [LARGE SCALE GENOMIC DNA]</scope>
    <source>
        <strain evidence="15">DSM 17616</strain>
    </source>
</reference>
<dbReference type="InterPro" id="IPR052029">
    <property type="entry name" value="PpiD_chaperone"/>
</dbReference>
<keyword evidence="11 14" id="KW-0413">Isomerase</keyword>
<proteinExistence type="inferred from homology"/>
<evidence type="ECO:0000256" key="9">
    <source>
        <dbReference type="ARBA" id="ARBA00040743"/>
    </source>
</evidence>
<evidence type="ECO:0000256" key="4">
    <source>
        <dbReference type="ARBA" id="ARBA00022692"/>
    </source>
</evidence>
<comment type="subcellular location">
    <subcellularLocation>
        <location evidence="1">Cell inner membrane</location>
        <topology evidence="1">Single-pass type II membrane protein</topology>
        <orientation evidence="1">Periplasmic side</orientation>
    </subcellularLocation>
</comment>
<evidence type="ECO:0000313" key="15">
    <source>
        <dbReference type="Proteomes" id="UP000199371"/>
    </source>
</evidence>
<keyword evidence="15" id="KW-1185">Reference proteome</keyword>
<dbReference type="OrthoDB" id="9812372at2"/>
<dbReference type="Gene3D" id="3.10.50.40">
    <property type="match status" value="1"/>
</dbReference>
<evidence type="ECO:0000256" key="2">
    <source>
        <dbReference type="ARBA" id="ARBA00022475"/>
    </source>
</evidence>
<dbReference type="STRING" id="173990.SAMN05660691_01330"/>
<gene>
    <name evidence="14" type="ORF">SAMN05660691_01330</name>
</gene>
<evidence type="ECO:0000256" key="5">
    <source>
        <dbReference type="ARBA" id="ARBA00022989"/>
    </source>
</evidence>
<evidence type="ECO:0000256" key="7">
    <source>
        <dbReference type="ARBA" id="ARBA00023186"/>
    </source>
</evidence>
<name>A0A1H6KXF9_9GAMM</name>
<dbReference type="PANTHER" id="PTHR47529">
    <property type="entry name" value="PEPTIDYL-PROLYL CIS-TRANS ISOMERASE D"/>
    <property type="match status" value="1"/>
</dbReference>
<keyword evidence="7" id="KW-0143">Chaperone</keyword>
<dbReference type="SUPFAM" id="SSF54534">
    <property type="entry name" value="FKBP-like"/>
    <property type="match status" value="1"/>
</dbReference>
<feature type="transmembrane region" description="Helical" evidence="12">
    <location>
        <begin position="12"/>
        <end position="34"/>
    </location>
</feature>
<feature type="domain" description="PpiC" evidence="13">
    <location>
        <begin position="268"/>
        <end position="366"/>
    </location>
</feature>
<dbReference type="PANTHER" id="PTHR47529:SF1">
    <property type="entry name" value="PERIPLASMIC CHAPERONE PPID"/>
    <property type="match status" value="1"/>
</dbReference>
<keyword evidence="4 12" id="KW-0812">Transmembrane</keyword>
<keyword evidence="6 12" id="KW-0472">Membrane</keyword>
<dbReference type="GO" id="GO:0005886">
    <property type="term" value="C:plasma membrane"/>
    <property type="evidence" value="ECO:0007669"/>
    <property type="project" value="UniProtKB-SubCell"/>
</dbReference>
<evidence type="ECO:0000256" key="11">
    <source>
        <dbReference type="PROSITE-ProRule" id="PRU00278"/>
    </source>
</evidence>
<dbReference type="EMBL" id="FNXF01000004">
    <property type="protein sequence ID" value="SEH77663.1"/>
    <property type="molecule type" value="Genomic_DNA"/>
</dbReference>
<dbReference type="Proteomes" id="UP000199371">
    <property type="component" value="Unassembled WGS sequence"/>
</dbReference>
<dbReference type="SUPFAM" id="SSF109998">
    <property type="entry name" value="Triger factor/SurA peptide-binding domain-like"/>
    <property type="match status" value="1"/>
</dbReference>
<dbReference type="RefSeq" id="WP_092791576.1">
    <property type="nucleotide sequence ID" value="NZ_FNXF01000004.1"/>
</dbReference>
<dbReference type="AlphaFoldDB" id="A0A1H6KXF9"/>
<dbReference type="Pfam" id="PF00639">
    <property type="entry name" value="Rotamase"/>
    <property type="match status" value="1"/>
</dbReference>
<keyword evidence="5 12" id="KW-1133">Transmembrane helix</keyword>
<evidence type="ECO:0000256" key="6">
    <source>
        <dbReference type="ARBA" id="ARBA00023136"/>
    </source>
</evidence>
<dbReference type="PROSITE" id="PS50198">
    <property type="entry name" value="PPIC_PPIASE_2"/>
    <property type="match status" value="1"/>
</dbReference>
<dbReference type="GO" id="GO:0003755">
    <property type="term" value="F:peptidyl-prolyl cis-trans isomerase activity"/>
    <property type="evidence" value="ECO:0007669"/>
    <property type="project" value="UniProtKB-KW"/>
</dbReference>
<dbReference type="Gene3D" id="1.10.4030.10">
    <property type="entry name" value="Porin chaperone SurA, peptide-binding domain"/>
    <property type="match status" value="1"/>
</dbReference>
<comment type="similarity">
    <text evidence="8">Belongs to the PpiD chaperone family.</text>
</comment>
<keyword evidence="2" id="KW-1003">Cell membrane</keyword>
<organism evidence="14 15">
    <name type="scientific">Rheinheimera pacifica</name>
    <dbReference type="NCBI Taxonomy" id="173990"/>
    <lineage>
        <taxon>Bacteria</taxon>
        <taxon>Pseudomonadati</taxon>
        <taxon>Pseudomonadota</taxon>
        <taxon>Gammaproteobacteria</taxon>
        <taxon>Chromatiales</taxon>
        <taxon>Chromatiaceae</taxon>
        <taxon>Rheinheimera</taxon>
    </lineage>
</organism>
<dbReference type="InterPro" id="IPR027304">
    <property type="entry name" value="Trigger_fact/SurA_dom_sf"/>
</dbReference>
<dbReference type="InterPro" id="IPR046357">
    <property type="entry name" value="PPIase_dom_sf"/>
</dbReference>
<evidence type="ECO:0000313" key="14">
    <source>
        <dbReference type="EMBL" id="SEH77663.1"/>
    </source>
</evidence>
<accession>A0A1H6KXF9</accession>
<evidence type="ECO:0000256" key="8">
    <source>
        <dbReference type="ARBA" id="ARBA00038408"/>
    </source>
</evidence>